<dbReference type="GeneID" id="14307811"/>
<dbReference type="CDD" id="cd05256">
    <property type="entry name" value="UDP_AE_SDR_e"/>
    <property type="match status" value="1"/>
</dbReference>
<sequence length="313" mass="33695">MKYVVTGGAGFIGSHIAEGLVANGHEVVIFDNFFSGKKENVNDLLAGPNASLIEGTILDSATLRKAFEGADGIFHEAAIASVPRSVADPRETHEVNLSGTVNVLMAARDCGVKKVVFASSAAVYGDKPELPKRESMMPDPLSPYAVTKSAGENYCSVFSRLYGMQCVSLRYFNVFGPRQDPGSPYSGVITKFITNTLAHKPVTIFGDGKQTRDFVYVKDVVRANILAMESPVSGVYNVASGSQLDLMELLEIVANVSGIRVPVEFVQPAAGDVRHSVADIAVAQEILGYVPGCSMREGLGETVQWFRDFIYFP</sequence>
<dbReference type="SUPFAM" id="SSF51735">
    <property type="entry name" value="NAD(P)-binding Rossmann-fold domains"/>
    <property type="match status" value="1"/>
</dbReference>
<dbReference type="OrthoDB" id="4907at2157"/>
<feature type="domain" description="NAD-dependent epimerase/dehydratase" evidence="1">
    <location>
        <begin position="4"/>
        <end position="239"/>
    </location>
</feature>
<dbReference type="STRING" id="593750.Metfor_1422"/>
<dbReference type="FunCoup" id="L0HGK3">
    <property type="interactions" value="70"/>
</dbReference>
<dbReference type="AlphaFoldDB" id="L0HGK3"/>
<name>L0HGK3_METFS</name>
<dbReference type="HOGENOM" id="CLU_007383_1_7_2"/>
<dbReference type="InParanoid" id="L0HGK3"/>
<evidence type="ECO:0000313" key="3">
    <source>
        <dbReference type="Proteomes" id="UP000010824"/>
    </source>
</evidence>
<dbReference type="Pfam" id="PF01370">
    <property type="entry name" value="Epimerase"/>
    <property type="match status" value="1"/>
</dbReference>
<dbReference type="InterPro" id="IPR050177">
    <property type="entry name" value="Lipid_A_modif_metabolic_enz"/>
</dbReference>
<protein>
    <submittedName>
        <fullName evidence="2">Nucleoside-diphosphate-sugar epimerase</fullName>
    </submittedName>
</protein>
<organism evidence="2 3">
    <name type="scientific">Methanoregula formicica (strain DSM 22288 / NBRC 105244 / SMSP)</name>
    <dbReference type="NCBI Taxonomy" id="593750"/>
    <lineage>
        <taxon>Archaea</taxon>
        <taxon>Methanobacteriati</taxon>
        <taxon>Methanobacteriota</taxon>
        <taxon>Stenosarchaea group</taxon>
        <taxon>Methanomicrobia</taxon>
        <taxon>Methanomicrobiales</taxon>
        <taxon>Methanoregulaceae</taxon>
        <taxon>Methanoregula</taxon>
    </lineage>
</organism>
<dbReference type="Gene3D" id="3.90.25.10">
    <property type="entry name" value="UDP-galactose 4-epimerase, domain 1"/>
    <property type="match status" value="1"/>
</dbReference>
<dbReference type="eggNOG" id="arCOG01369">
    <property type="taxonomic scope" value="Archaea"/>
</dbReference>
<dbReference type="InterPro" id="IPR036291">
    <property type="entry name" value="NAD(P)-bd_dom_sf"/>
</dbReference>
<gene>
    <name evidence="2" type="ordered locus">Metfor_1422</name>
</gene>
<dbReference type="Gene3D" id="3.40.50.720">
    <property type="entry name" value="NAD(P)-binding Rossmann-like Domain"/>
    <property type="match status" value="1"/>
</dbReference>
<evidence type="ECO:0000259" key="1">
    <source>
        <dbReference type="Pfam" id="PF01370"/>
    </source>
</evidence>
<dbReference type="KEGG" id="mfo:Metfor_1422"/>
<evidence type="ECO:0000313" key="2">
    <source>
        <dbReference type="EMBL" id="AGB02458.1"/>
    </source>
</evidence>
<dbReference type="RefSeq" id="WP_015285421.1">
    <property type="nucleotide sequence ID" value="NC_019943.1"/>
</dbReference>
<proteinExistence type="predicted"/>
<reference evidence="2 3" key="2">
    <citation type="journal article" date="2014" name="Genome Announc.">
        <title>Complete Genome Sequence of Methanoregula formicica SMSPT, a Mesophilic Hydrogenotrophic Methanogen Isolated from a Methanogenic Upflow Anaerobic Sludge Blanket Reactor.</title>
        <authorList>
            <person name="Yamamoto K."/>
            <person name="Tamaki H."/>
            <person name="Cadillo-Quiroz H."/>
            <person name="Imachi H."/>
            <person name="Kyrpides N."/>
            <person name="Woyke T."/>
            <person name="Goodwin L."/>
            <person name="Zinder S.H."/>
            <person name="Kamagata Y."/>
            <person name="Liu W.T."/>
        </authorList>
    </citation>
    <scope>NUCLEOTIDE SEQUENCE [LARGE SCALE GENOMIC DNA]</scope>
    <source>
        <strain evidence="3">DSM 22288 / NBRC 105244 / SMSP</strain>
    </source>
</reference>
<dbReference type="PANTHER" id="PTHR43245">
    <property type="entry name" value="BIFUNCTIONAL POLYMYXIN RESISTANCE PROTEIN ARNA"/>
    <property type="match status" value="1"/>
</dbReference>
<accession>L0HGK3</accession>
<dbReference type="InterPro" id="IPR001509">
    <property type="entry name" value="Epimerase_deHydtase"/>
</dbReference>
<dbReference type="PRINTS" id="PR01713">
    <property type="entry name" value="NUCEPIMERASE"/>
</dbReference>
<reference evidence="3" key="1">
    <citation type="submission" date="2011-12" db="EMBL/GenBank/DDBJ databases">
        <title>Complete sequence of Methanoregula formicicum SMSP.</title>
        <authorList>
            <person name="Lucas S."/>
            <person name="Han J."/>
            <person name="Lapidus A."/>
            <person name="Cheng J.-F."/>
            <person name="Goodwin L."/>
            <person name="Pitluck S."/>
            <person name="Peters L."/>
            <person name="Ovchinnikova G."/>
            <person name="Teshima H."/>
            <person name="Detter J.C."/>
            <person name="Han C."/>
            <person name="Tapia R."/>
            <person name="Land M."/>
            <person name="Hauser L."/>
            <person name="Kyrpides N."/>
            <person name="Ivanova N."/>
            <person name="Pagani I."/>
            <person name="Imachi H."/>
            <person name="Tamaki H."/>
            <person name="Sekiguchi Y."/>
            <person name="Kamagata Y."/>
            <person name="Cadillo-Quiroz H."/>
            <person name="Zinder S."/>
            <person name="Liu W.-T."/>
            <person name="Woyke T."/>
        </authorList>
    </citation>
    <scope>NUCLEOTIDE SEQUENCE [LARGE SCALE GENOMIC DNA]</scope>
    <source>
        <strain evidence="3">DSM 22288 / NBRC 105244 / SMSP</strain>
    </source>
</reference>
<dbReference type="Proteomes" id="UP000010824">
    <property type="component" value="Chromosome"/>
</dbReference>
<dbReference type="PANTHER" id="PTHR43245:SF13">
    <property type="entry name" value="UDP-D-APIOSE_UDP-D-XYLOSE SYNTHASE 2"/>
    <property type="match status" value="1"/>
</dbReference>
<dbReference type="EMBL" id="CP003167">
    <property type="protein sequence ID" value="AGB02458.1"/>
    <property type="molecule type" value="Genomic_DNA"/>
</dbReference>
<keyword evidence="3" id="KW-1185">Reference proteome</keyword>